<feature type="region of interest" description="Disordered" evidence="2">
    <location>
        <begin position="191"/>
        <end position="223"/>
    </location>
</feature>
<dbReference type="AlphaFoldDB" id="A0A1Y1HI05"/>
<evidence type="ECO:0000256" key="2">
    <source>
        <dbReference type="SAM" id="MobiDB-lite"/>
    </source>
</evidence>
<proteinExistence type="predicted"/>
<dbReference type="EMBL" id="DF236956">
    <property type="protein sequence ID" value="GAQ78094.1"/>
    <property type="molecule type" value="Genomic_DNA"/>
</dbReference>
<dbReference type="Gene3D" id="3.80.10.10">
    <property type="entry name" value="Ribonuclease Inhibitor"/>
    <property type="match status" value="1"/>
</dbReference>
<evidence type="ECO:0000313" key="4">
    <source>
        <dbReference type="Proteomes" id="UP000054558"/>
    </source>
</evidence>
<dbReference type="OrthoDB" id="952609at2759"/>
<keyword evidence="1" id="KW-0732">Signal</keyword>
<dbReference type="STRING" id="105231.A0A1Y1HI05"/>
<dbReference type="PANTHER" id="PTHR47988">
    <property type="entry name" value="SOMATIC EMBRYOGENESIS RECEPTOR KINASE 1"/>
    <property type="match status" value="1"/>
</dbReference>
<dbReference type="Proteomes" id="UP000054558">
    <property type="component" value="Unassembled WGS sequence"/>
</dbReference>
<sequence>MCGALFTAFEDESELIQPFLWEGDLKPSNASTAWGGYLELEPARQEPERLTPDSLSHTSMAMVPRTTCARVLILVTLFGCRLISVAHSLTIEQIDSLVEGPLWNQTSIFLSSRGLSGPLPPELGSLTNLTHLFLYSNNLSGPIPPEPGNMTSLAYLELQNNSLSGPIPPELGRLTRLIELVLQDNNLSGPIPPEFGSLDQISLPEQQQPLGPHPPRARQPDQS</sequence>
<name>A0A1Y1HI05_KLENI</name>
<dbReference type="InterPro" id="IPR001611">
    <property type="entry name" value="Leu-rich_rpt"/>
</dbReference>
<feature type="compositionally biased region" description="Polar residues" evidence="2">
    <location>
        <begin position="199"/>
        <end position="209"/>
    </location>
</feature>
<keyword evidence="4" id="KW-1185">Reference proteome</keyword>
<dbReference type="InterPro" id="IPR032675">
    <property type="entry name" value="LRR_dom_sf"/>
</dbReference>
<dbReference type="Pfam" id="PF00560">
    <property type="entry name" value="LRR_1"/>
    <property type="match status" value="3"/>
</dbReference>
<gene>
    <name evidence="3" type="ORF">KFL_000070615</name>
</gene>
<protein>
    <submittedName>
        <fullName evidence="3">Uncharacterized protein</fullName>
    </submittedName>
</protein>
<reference evidence="3 4" key="1">
    <citation type="journal article" date="2014" name="Nat. Commun.">
        <title>Klebsormidium flaccidum genome reveals primary factors for plant terrestrial adaptation.</title>
        <authorList>
            <person name="Hori K."/>
            <person name="Maruyama F."/>
            <person name="Fujisawa T."/>
            <person name="Togashi T."/>
            <person name="Yamamoto N."/>
            <person name="Seo M."/>
            <person name="Sato S."/>
            <person name="Yamada T."/>
            <person name="Mori H."/>
            <person name="Tajima N."/>
            <person name="Moriyama T."/>
            <person name="Ikeuchi M."/>
            <person name="Watanabe M."/>
            <person name="Wada H."/>
            <person name="Kobayashi K."/>
            <person name="Saito M."/>
            <person name="Masuda T."/>
            <person name="Sasaki-Sekimoto Y."/>
            <person name="Mashiguchi K."/>
            <person name="Awai K."/>
            <person name="Shimojima M."/>
            <person name="Masuda S."/>
            <person name="Iwai M."/>
            <person name="Nobusawa T."/>
            <person name="Narise T."/>
            <person name="Kondo S."/>
            <person name="Saito H."/>
            <person name="Sato R."/>
            <person name="Murakawa M."/>
            <person name="Ihara Y."/>
            <person name="Oshima-Yamada Y."/>
            <person name="Ohtaka K."/>
            <person name="Satoh M."/>
            <person name="Sonobe K."/>
            <person name="Ishii M."/>
            <person name="Ohtani R."/>
            <person name="Kanamori-Sato M."/>
            <person name="Honoki R."/>
            <person name="Miyazaki D."/>
            <person name="Mochizuki H."/>
            <person name="Umetsu J."/>
            <person name="Higashi K."/>
            <person name="Shibata D."/>
            <person name="Kamiya Y."/>
            <person name="Sato N."/>
            <person name="Nakamura Y."/>
            <person name="Tabata S."/>
            <person name="Ida S."/>
            <person name="Kurokawa K."/>
            <person name="Ohta H."/>
        </authorList>
    </citation>
    <scope>NUCLEOTIDE SEQUENCE [LARGE SCALE GENOMIC DNA]</scope>
    <source>
        <strain evidence="3 4">NIES-2285</strain>
    </source>
</reference>
<organism evidence="3 4">
    <name type="scientific">Klebsormidium nitens</name>
    <name type="common">Green alga</name>
    <name type="synonym">Ulothrix nitens</name>
    <dbReference type="NCBI Taxonomy" id="105231"/>
    <lineage>
        <taxon>Eukaryota</taxon>
        <taxon>Viridiplantae</taxon>
        <taxon>Streptophyta</taxon>
        <taxon>Klebsormidiophyceae</taxon>
        <taxon>Klebsormidiales</taxon>
        <taxon>Klebsormidiaceae</taxon>
        <taxon>Klebsormidium</taxon>
    </lineage>
</organism>
<evidence type="ECO:0000256" key="1">
    <source>
        <dbReference type="ARBA" id="ARBA00022729"/>
    </source>
</evidence>
<dbReference type="SUPFAM" id="SSF52058">
    <property type="entry name" value="L domain-like"/>
    <property type="match status" value="1"/>
</dbReference>
<evidence type="ECO:0000313" key="3">
    <source>
        <dbReference type="EMBL" id="GAQ78094.1"/>
    </source>
</evidence>
<dbReference type="FunFam" id="3.80.10.10:FF:000221">
    <property type="entry name" value="Leucine-rich repeat receptor-like protein kinase PXL1"/>
    <property type="match status" value="1"/>
</dbReference>
<accession>A0A1Y1HI05</accession>